<feature type="domain" description="Pyrroline-5-carboxylate reductase dimerisation" evidence="5">
    <location>
        <begin position="143"/>
        <end position="247"/>
    </location>
</feature>
<dbReference type="PIRSF" id="PIRSF000193">
    <property type="entry name" value="Pyrrol-5-carb_rd"/>
    <property type="match status" value="1"/>
</dbReference>
<dbReference type="InterPro" id="IPR008927">
    <property type="entry name" value="6-PGluconate_DH-like_C_sf"/>
</dbReference>
<dbReference type="AlphaFoldDB" id="A0A6J6AH36"/>
<dbReference type="InterPro" id="IPR029036">
    <property type="entry name" value="P5CR_dimer"/>
</dbReference>
<evidence type="ECO:0000256" key="1">
    <source>
        <dbReference type="ARBA" id="ARBA00005525"/>
    </source>
</evidence>
<sequence>MGTAIVSGLVANGWEAASITVVELDADKRSSLESAFGVRTSATVVAGEGALIAVKPGDAAAVCASAAALGIPRVLSIAAGISVATLQNAAGTSTAAVRAMPNTPALVGEGVSAICGSAQCTEDDLVWAESLLNAVGIVVRVDEAHMDVVTAVAGSGPGYLFLIAESLLDAACAEGLPAGIADVLVRQLFKGAGILLAESTESPATLRERVTSPNGTTAAGLGVLETSGIRETMHNVVKAAAARSVEMGK</sequence>
<protein>
    <submittedName>
        <fullName evidence="6">Unannotated protein</fullName>
    </submittedName>
</protein>
<keyword evidence="3" id="KW-0560">Oxidoreductase</keyword>
<organism evidence="6">
    <name type="scientific">freshwater metagenome</name>
    <dbReference type="NCBI Taxonomy" id="449393"/>
    <lineage>
        <taxon>unclassified sequences</taxon>
        <taxon>metagenomes</taxon>
        <taxon>ecological metagenomes</taxon>
    </lineage>
</organism>
<dbReference type="Pfam" id="PF03807">
    <property type="entry name" value="F420_oxidored"/>
    <property type="match status" value="1"/>
</dbReference>
<evidence type="ECO:0000259" key="4">
    <source>
        <dbReference type="Pfam" id="PF03807"/>
    </source>
</evidence>
<dbReference type="Pfam" id="PF14748">
    <property type="entry name" value="P5CR_dimer"/>
    <property type="match status" value="1"/>
</dbReference>
<evidence type="ECO:0000256" key="2">
    <source>
        <dbReference type="ARBA" id="ARBA00022857"/>
    </source>
</evidence>
<feature type="domain" description="Pyrroline-5-carboxylate reductase catalytic N-terminal" evidence="4">
    <location>
        <begin position="1"/>
        <end position="80"/>
    </location>
</feature>
<evidence type="ECO:0000313" key="6">
    <source>
        <dbReference type="EMBL" id="CAB4368177.1"/>
    </source>
</evidence>
<accession>A0A6J6AH36</accession>
<evidence type="ECO:0000256" key="3">
    <source>
        <dbReference type="ARBA" id="ARBA00023002"/>
    </source>
</evidence>
<dbReference type="Gene3D" id="1.10.3730.10">
    <property type="entry name" value="ProC C-terminal domain-like"/>
    <property type="match status" value="1"/>
</dbReference>
<comment type="similarity">
    <text evidence="1">Belongs to the pyrroline-5-carboxylate reductase family.</text>
</comment>
<dbReference type="GO" id="GO:0055129">
    <property type="term" value="P:L-proline biosynthetic process"/>
    <property type="evidence" value="ECO:0007669"/>
    <property type="project" value="TreeGrafter"/>
</dbReference>
<dbReference type="NCBIfam" id="TIGR00112">
    <property type="entry name" value="proC"/>
    <property type="match status" value="1"/>
</dbReference>
<dbReference type="PANTHER" id="PTHR11645">
    <property type="entry name" value="PYRROLINE-5-CARBOXYLATE REDUCTASE"/>
    <property type="match status" value="1"/>
</dbReference>
<dbReference type="PANTHER" id="PTHR11645:SF0">
    <property type="entry name" value="PYRROLINE-5-CARBOXYLATE REDUCTASE 3"/>
    <property type="match status" value="1"/>
</dbReference>
<dbReference type="SUPFAM" id="SSF48179">
    <property type="entry name" value="6-phosphogluconate dehydrogenase C-terminal domain-like"/>
    <property type="match status" value="1"/>
</dbReference>
<reference evidence="6" key="1">
    <citation type="submission" date="2020-05" db="EMBL/GenBank/DDBJ databases">
        <authorList>
            <person name="Chiriac C."/>
            <person name="Salcher M."/>
            <person name="Ghai R."/>
            <person name="Kavagutti S V."/>
        </authorList>
    </citation>
    <scope>NUCLEOTIDE SEQUENCE</scope>
</reference>
<keyword evidence="2" id="KW-0521">NADP</keyword>
<dbReference type="FunFam" id="1.10.3730.10:FF:000001">
    <property type="entry name" value="Pyrroline-5-carboxylate reductase"/>
    <property type="match status" value="1"/>
</dbReference>
<evidence type="ECO:0000259" key="5">
    <source>
        <dbReference type="Pfam" id="PF14748"/>
    </source>
</evidence>
<dbReference type="HAMAP" id="MF_01925">
    <property type="entry name" value="P5C_reductase"/>
    <property type="match status" value="1"/>
</dbReference>
<name>A0A6J6AH36_9ZZZZ</name>
<dbReference type="SUPFAM" id="SSF51735">
    <property type="entry name" value="NAD(P)-binding Rossmann-fold domains"/>
    <property type="match status" value="1"/>
</dbReference>
<dbReference type="Gene3D" id="3.40.50.720">
    <property type="entry name" value="NAD(P)-binding Rossmann-like Domain"/>
    <property type="match status" value="1"/>
</dbReference>
<dbReference type="InterPro" id="IPR036291">
    <property type="entry name" value="NAD(P)-bd_dom_sf"/>
</dbReference>
<dbReference type="InterPro" id="IPR000304">
    <property type="entry name" value="Pyrroline-COOH_reductase"/>
</dbReference>
<dbReference type="InterPro" id="IPR053790">
    <property type="entry name" value="P5CR-like_CS"/>
</dbReference>
<gene>
    <name evidence="6" type="ORF">UFOPK4179_00974</name>
</gene>
<dbReference type="InterPro" id="IPR028939">
    <property type="entry name" value="P5C_Rdtase_cat_N"/>
</dbReference>
<proteinExistence type="inferred from homology"/>
<dbReference type="GO" id="GO:0004735">
    <property type="term" value="F:pyrroline-5-carboxylate reductase activity"/>
    <property type="evidence" value="ECO:0007669"/>
    <property type="project" value="InterPro"/>
</dbReference>
<dbReference type="EMBL" id="CAETWZ010000097">
    <property type="protein sequence ID" value="CAB4368177.1"/>
    <property type="molecule type" value="Genomic_DNA"/>
</dbReference>
<dbReference type="PROSITE" id="PS00521">
    <property type="entry name" value="P5CR"/>
    <property type="match status" value="1"/>
</dbReference>